<evidence type="ECO:0000313" key="3">
    <source>
        <dbReference type="EMBL" id="TWP34937.1"/>
    </source>
</evidence>
<dbReference type="SUPFAM" id="SSF56059">
    <property type="entry name" value="Glutathione synthetase ATP-binding domain-like"/>
    <property type="match status" value="1"/>
</dbReference>
<feature type="domain" description="ATP-grasp" evidence="2">
    <location>
        <begin position="494"/>
        <end position="547"/>
    </location>
</feature>
<dbReference type="GO" id="GO:0043758">
    <property type="term" value="F:acetate-CoA ligase (ADP-forming) activity"/>
    <property type="evidence" value="ECO:0007669"/>
    <property type="project" value="InterPro"/>
</dbReference>
<keyword evidence="4" id="KW-1185">Reference proteome</keyword>
<dbReference type="Pfam" id="PF19045">
    <property type="entry name" value="Ligase_CoA_2"/>
    <property type="match status" value="1"/>
</dbReference>
<evidence type="ECO:0000313" key="4">
    <source>
        <dbReference type="Proteomes" id="UP000320244"/>
    </source>
</evidence>
<dbReference type="PANTHER" id="PTHR42793">
    <property type="entry name" value="COA BINDING DOMAIN CONTAINING PROTEIN"/>
    <property type="match status" value="1"/>
</dbReference>
<dbReference type="Gene3D" id="3.40.50.720">
    <property type="entry name" value="NAD(P)-binding Rossmann-like Domain"/>
    <property type="match status" value="1"/>
</dbReference>
<gene>
    <name evidence="3" type="ORF">FGL98_15430</name>
</gene>
<evidence type="ECO:0000256" key="1">
    <source>
        <dbReference type="PROSITE-ProRule" id="PRU00409"/>
    </source>
</evidence>
<dbReference type="InterPro" id="IPR013815">
    <property type="entry name" value="ATP_grasp_subdomain_1"/>
</dbReference>
<dbReference type="InterPro" id="IPR043938">
    <property type="entry name" value="Ligase_CoA_dom"/>
</dbReference>
<dbReference type="Gene3D" id="3.40.50.261">
    <property type="entry name" value="Succinyl-CoA synthetase domains"/>
    <property type="match status" value="2"/>
</dbReference>
<organism evidence="3 4">
    <name type="scientific">Leekyejoonella antrihumi</name>
    <dbReference type="NCBI Taxonomy" id="1660198"/>
    <lineage>
        <taxon>Bacteria</taxon>
        <taxon>Bacillati</taxon>
        <taxon>Actinomycetota</taxon>
        <taxon>Actinomycetes</taxon>
        <taxon>Micrococcales</taxon>
        <taxon>Dermacoccaceae</taxon>
        <taxon>Leekyejoonella</taxon>
    </lineage>
</organism>
<name>A0A563DXI3_9MICO</name>
<sequence length="705" mass="74251">MTSFPDLIPLVDPRSVAIIGASPNHAKSPGRIASHLLDGKFDGELYLVNPKYDEIDGRRCYASVADLPQSVDLAVVMIPADSVLAAARACAAQGVKYLIIMSSGFSEMGDAGEAAQQELTAIARESGMRIYGPNCPGYLVMHQRRAISFSPRLDIESWSPDGRTALITQGGAMGRAVIDAMESHGSPGLNYWFSTGNEADLQAADFLGWLADEPSTDTIVMVLESIRDGRRFMEAAALARDHGKQIIVLKVGRSAAGRQATATHTAALAGRDAVVDAALRQCGIIRVDDIDELVDLARILDRYPVREVANVGVCSLSGGSAAHLADLCGTYGFNVESPTTATLQKLQDLLPPLAAVGNPVDLTTGIFSSPELVGEALKVFISDERIDALVMPFPYQLGHINHVMAEKLAEVSRLFDKPIIAVAISESMFEDPAADTLRAVRVPYIPSATKAVLALKRYASIPSLRRTGTWRPTPTPTNVAPLAGTGTLSEESSEAALTEYGISFPPSKVASSVAHAVATAERLGYPVVLKAAGDGLAHKSDAGLVRVGIADRAALEVAYHEVCAAHGSLVGGTRTTVKVVRMVTDGLETLCGIAVDPSFGAIVSFGLGGIYAEVLGDIALRVCPLTDDEARELIAETKAFPLLEGARGGARLDVDAAAEAVAALSRFGYEHADQLAGVDVNPLKVQTSGALGLDALVVLAEQEEL</sequence>
<dbReference type="PANTHER" id="PTHR42793:SF1">
    <property type="entry name" value="PEPTIDYL-LYSINE N-ACETYLTRANSFERASE PATZ"/>
    <property type="match status" value="1"/>
</dbReference>
<dbReference type="GO" id="GO:0046872">
    <property type="term" value="F:metal ion binding"/>
    <property type="evidence" value="ECO:0007669"/>
    <property type="project" value="InterPro"/>
</dbReference>
<protein>
    <submittedName>
        <fullName evidence="3">Acetate--CoA ligase family protein</fullName>
    </submittedName>
</protein>
<dbReference type="Gene3D" id="3.30.1490.20">
    <property type="entry name" value="ATP-grasp fold, A domain"/>
    <property type="match status" value="1"/>
</dbReference>
<accession>A0A563DXI3</accession>
<dbReference type="InterPro" id="IPR032875">
    <property type="entry name" value="Succ_CoA_lig_flav_dom"/>
</dbReference>
<keyword evidence="1" id="KW-0547">Nucleotide-binding</keyword>
<comment type="caution">
    <text evidence="3">The sequence shown here is derived from an EMBL/GenBank/DDBJ whole genome shotgun (WGS) entry which is preliminary data.</text>
</comment>
<evidence type="ECO:0000259" key="2">
    <source>
        <dbReference type="PROSITE" id="PS50975"/>
    </source>
</evidence>
<dbReference type="GO" id="GO:0005524">
    <property type="term" value="F:ATP binding"/>
    <property type="evidence" value="ECO:0007669"/>
    <property type="project" value="UniProtKB-UniRule"/>
</dbReference>
<dbReference type="SUPFAM" id="SSF51735">
    <property type="entry name" value="NAD(P)-binding Rossmann-fold domains"/>
    <property type="match status" value="1"/>
</dbReference>
<dbReference type="OrthoDB" id="190266at2"/>
<proteinExistence type="predicted"/>
<reference evidence="3 4" key="1">
    <citation type="submission" date="2019-05" db="EMBL/GenBank/DDBJ databases">
        <authorList>
            <person name="Lee S.D."/>
        </authorList>
    </citation>
    <scope>NUCLEOTIDE SEQUENCE [LARGE SCALE GENOMIC DNA]</scope>
    <source>
        <strain evidence="3 4">C5-26</strain>
    </source>
</reference>
<dbReference type="Pfam" id="PF13607">
    <property type="entry name" value="Succ_CoA_lig"/>
    <property type="match status" value="1"/>
</dbReference>
<dbReference type="InterPro" id="IPR036291">
    <property type="entry name" value="NAD(P)-bd_dom_sf"/>
</dbReference>
<dbReference type="RefSeq" id="WP_146318036.1">
    <property type="nucleotide sequence ID" value="NZ_VCQV01000023.1"/>
</dbReference>
<dbReference type="PROSITE" id="PS50975">
    <property type="entry name" value="ATP_GRASP"/>
    <property type="match status" value="1"/>
</dbReference>
<dbReference type="Proteomes" id="UP000320244">
    <property type="component" value="Unassembled WGS sequence"/>
</dbReference>
<reference evidence="3 4" key="2">
    <citation type="submission" date="2019-08" db="EMBL/GenBank/DDBJ databases">
        <title>Jejuicoccus antrihumi gen. nov., sp. nov., a new member of the family Dermacoccaceae isolated from a cave.</title>
        <authorList>
            <person name="Schumann P."/>
            <person name="Kim I.S."/>
        </authorList>
    </citation>
    <scope>NUCLEOTIDE SEQUENCE [LARGE SCALE GENOMIC DNA]</scope>
    <source>
        <strain evidence="3 4">C5-26</strain>
    </source>
</reference>
<dbReference type="AlphaFoldDB" id="A0A563DXI3"/>
<keyword evidence="3" id="KW-0436">Ligase</keyword>
<dbReference type="Gene3D" id="3.30.470.20">
    <property type="entry name" value="ATP-grasp fold, B domain"/>
    <property type="match status" value="1"/>
</dbReference>
<dbReference type="Pfam" id="PF13380">
    <property type="entry name" value="CoA_binding_2"/>
    <property type="match status" value="1"/>
</dbReference>
<dbReference type="Pfam" id="PF13549">
    <property type="entry name" value="ATP-grasp_5"/>
    <property type="match status" value="1"/>
</dbReference>
<dbReference type="SMART" id="SM00881">
    <property type="entry name" value="CoA_binding"/>
    <property type="match status" value="1"/>
</dbReference>
<keyword evidence="1" id="KW-0067">ATP-binding</keyword>
<dbReference type="InterPro" id="IPR003781">
    <property type="entry name" value="CoA-bd"/>
</dbReference>
<dbReference type="EMBL" id="VCQV01000023">
    <property type="protein sequence ID" value="TWP34937.1"/>
    <property type="molecule type" value="Genomic_DNA"/>
</dbReference>
<dbReference type="SUPFAM" id="SSF52210">
    <property type="entry name" value="Succinyl-CoA synthetase domains"/>
    <property type="match status" value="2"/>
</dbReference>
<dbReference type="InterPro" id="IPR016102">
    <property type="entry name" value="Succinyl-CoA_synth-like"/>
</dbReference>
<dbReference type="InterPro" id="IPR011761">
    <property type="entry name" value="ATP-grasp"/>
</dbReference>